<keyword evidence="2" id="KW-1185">Reference proteome</keyword>
<reference evidence="1 2" key="1">
    <citation type="submission" date="2019-03" db="EMBL/GenBank/DDBJ databases">
        <authorList>
            <person name="Kim M.K.M."/>
        </authorList>
    </citation>
    <scope>NUCLEOTIDE SEQUENCE [LARGE SCALE GENOMIC DNA]</scope>
    <source>
        <strain evidence="1 2">18JY21-1</strain>
    </source>
</reference>
<dbReference type="OrthoDB" id="2624394at2"/>
<dbReference type="AlphaFoldDB" id="A0A4R4E106"/>
<dbReference type="EMBL" id="SKFG01000035">
    <property type="protein sequence ID" value="TCZ73056.1"/>
    <property type="molecule type" value="Genomic_DNA"/>
</dbReference>
<gene>
    <name evidence="1" type="ORF">E0485_21805</name>
</gene>
<dbReference type="RefSeq" id="WP_132420182.1">
    <property type="nucleotide sequence ID" value="NZ_SKFG01000035.1"/>
</dbReference>
<evidence type="ECO:0008006" key="3">
    <source>
        <dbReference type="Google" id="ProtNLM"/>
    </source>
</evidence>
<name>A0A4R4E106_9BACL</name>
<proteinExistence type="predicted"/>
<sequence>MPELKLSKPIDINGEKVDKLTYNFEDMTARDKVEATKEFKKSANVVMMQEFDSDYHLYLFAAAVKKENTSIDTEDVLRMNAKDSIKAEALVRDFFFLTSEE</sequence>
<dbReference type="Proteomes" id="UP000295418">
    <property type="component" value="Unassembled WGS sequence"/>
</dbReference>
<organism evidence="1 2">
    <name type="scientific">Paenibacillus albiflavus</name>
    <dbReference type="NCBI Taxonomy" id="2545760"/>
    <lineage>
        <taxon>Bacteria</taxon>
        <taxon>Bacillati</taxon>
        <taxon>Bacillota</taxon>
        <taxon>Bacilli</taxon>
        <taxon>Bacillales</taxon>
        <taxon>Paenibacillaceae</taxon>
        <taxon>Paenibacillus</taxon>
    </lineage>
</organism>
<evidence type="ECO:0000313" key="1">
    <source>
        <dbReference type="EMBL" id="TCZ73056.1"/>
    </source>
</evidence>
<evidence type="ECO:0000313" key="2">
    <source>
        <dbReference type="Proteomes" id="UP000295418"/>
    </source>
</evidence>
<protein>
    <recommendedName>
        <fullName evidence="3">Phage tail assembly protein</fullName>
    </recommendedName>
</protein>
<accession>A0A4R4E106</accession>
<comment type="caution">
    <text evidence="1">The sequence shown here is derived from an EMBL/GenBank/DDBJ whole genome shotgun (WGS) entry which is preliminary data.</text>
</comment>